<evidence type="ECO:0000256" key="2">
    <source>
        <dbReference type="ARBA" id="ARBA00023125"/>
    </source>
</evidence>
<dbReference type="InterPro" id="IPR039422">
    <property type="entry name" value="MarR/SlyA-like"/>
</dbReference>
<dbReference type="EMBL" id="FNQB01000004">
    <property type="protein sequence ID" value="SDZ62477.1"/>
    <property type="molecule type" value="Genomic_DNA"/>
</dbReference>
<sequence>MKRSMHKRQDPDLGVLAANLLFDLQRELFGRSAEAGFDDLRPRHGAVTAYLDEEGIRPGELAQLSGRHKQTVGAIIDELEDLGYLRRESDPADRRAKLIMPTERGRALMRYSDMVVAEIETRHAGVLGPERYEEFKASLRAITRA</sequence>
<accession>A0A1H3UJH6</accession>
<organism evidence="5 6">
    <name type="scientific">Asanoa ishikariensis</name>
    <dbReference type="NCBI Taxonomy" id="137265"/>
    <lineage>
        <taxon>Bacteria</taxon>
        <taxon>Bacillati</taxon>
        <taxon>Actinomycetota</taxon>
        <taxon>Actinomycetes</taxon>
        <taxon>Micromonosporales</taxon>
        <taxon>Micromonosporaceae</taxon>
        <taxon>Asanoa</taxon>
    </lineage>
</organism>
<dbReference type="InterPro" id="IPR036390">
    <property type="entry name" value="WH_DNA-bd_sf"/>
</dbReference>
<dbReference type="InterPro" id="IPR023187">
    <property type="entry name" value="Tscrpt_reg_MarR-type_CS"/>
</dbReference>
<evidence type="ECO:0000259" key="4">
    <source>
        <dbReference type="PROSITE" id="PS50995"/>
    </source>
</evidence>
<evidence type="ECO:0000313" key="6">
    <source>
        <dbReference type="Proteomes" id="UP000199632"/>
    </source>
</evidence>
<feature type="domain" description="HTH marR-type" evidence="4">
    <location>
        <begin position="1"/>
        <end position="144"/>
    </location>
</feature>
<keyword evidence="1" id="KW-0805">Transcription regulation</keyword>
<evidence type="ECO:0000256" key="1">
    <source>
        <dbReference type="ARBA" id="ARBA00023015"/>
    </source>
</evidence>
<protein>
    <submittedName>
        <fullName evidence="5">Transcriptional regulator, MarR family</fullName>
    </submittedName>
</protein>
<name>A0A1H3UJH6_9ACTN</name>
<dbReference type="InterPro" id="IPR036388">
    <property type="entry name" value="WH-like_DNA-bd_sf"/>
</dbReference>
<evidence type="ECO:0000313" key="5">
    <source>
        <dbReference type="EMBL" id="SDZ62477.1"/>
    </source>
</evidence>
<dbReference type="PANTHER" id="PTHR33164:SF43">
    <property type="entry name" value="HTH-TYPE TRANSCRIPTIONAL REPRESSOR YETL"/>
    <property type="match status" value="1"/>
</dbReference>
<dbReference type="PANTHER" id="PTHR33164">
    <property type="entry name" value="TRANSCRIPTIONAL REGULATOR, MARR FAMILY"/>
    <property type="match status" value="1"/>
</dbReference>
<keyword evidence="2" id="KW-0238">DNA-binding</keyword>
<dbReference type="Gene3D" id="1.10.10.10">
    <property type="entry name" value="Winged helix-like DNA-binding domain superfamily/Winged helix DNA-binding domain"/>
    <property type="match status" value="1"/>
</dbReference>
<dbReference type="OrthoDB" id="122135at2"/>
<proteinExistence type="predicted"/>
<keyword evidence="3" id="KW-0804">Transcription</keyword>
<dbReference type="RefSeq" id="WP_090802671.1">
    <property type="nucleotide sequence ID" value="NZ_BOND01000005.1"/>
</dbReference>
<evidence type="ECO:0000256" key="3">
    <source>
        <dbReference type="ARBA" id="ARBA00023163"/>
    </source>
</evidence>
<dbReference type="InterPro" id="IPR000835">
    <property type="entry name" value="HTH_MarR-typ"/>
</dbReference>
<dbReference type="GO" id="GO:0006950">
    <property type="term" value="P:response to stress"/>
    <property type="evidence" value="ECO:0007669"/>
    <property type="project" value="TreeGrafter"/>
</dbReference>
<dbReference type="AlphaFoldDB" id="A0A1H3UJH6"/>
<dbReference type="Pfam" id="PF12802">
    <property type="entry name" value="MarR_2"/>
    <property type="match status" value="1"/>
</dbReference>
<keyword evidence="6" id="KW-1185">Reference proteome</keyword>
<dbReference type="GO" id="GO:0003677">
    <property type="term" value="F:DNA binding"/>
    <property type="evidence" value="ECO:0007669"/>
    <property type="project" value="UniProtKB-KW"/>
</dbReference>
<dbReference type="GO" id="GO:0003700">
    <property type="term" value="F:DNA-binding transcription factor activity"/>
    <property type="evidence" value="ECO:0007669"/>
    <property type="project" value="InterPro"/>
</dbReference>
<dbReference type="PRINTS" id="PR00598">
    <property type="entry name" value="HTHMARR"/>
</dbReference>
<dbReference type="Proteomes" id="UP000199632">
    <property type="component" value="Unassembled WGS sequence"/>
</dbReference>
<dbReference type="SMART" id="SM00347">
    <property type="entry name" value="HTH_MARR"/>
    <property type="match status" value="1"/>
</dbReference>
<dbReference type="PROSITE" id="PS01117">
    <property type="entry name" value="HTH_MARR_1"/>
    <property type="match status" value="1"/>
</dbReference>
<gene>
    <name evidence="5" type="ORF">SAMN05421684_7472</name>
</gene>
<dbReference type="STRING" id="137265.SAMN05421684_7472"/>
<reference evidence="6" key="1">
    <citation type="submission" date="2016-10" db="EMBL/GenBank/DDBJ databases">
        <authorList>
            <person name="Varghese N."/>
            <person name="Submissions S."/>
        </authorList>
    </citation>
    <scope>NUCLEOTIDE SEQUENCE [LARGE SCALE GENOMIC DNA]</scope>
    <source>
        <strain evidence="6">DSM 44718</strain>
    </source>
</reference>
<dbReference type="PROSITE" id="PS50995">
    <property type="entry name" value="HTH_MARR_2"/>
    <property type="match status" value="1"/>
</dbReference>
<dbReference type="SUPFAM" id="SSF46785">
    <property type="entry name" value="Winged helix' DNA-binding domain"/>
    <property type="match status" value="1"/>
</dbReference>